<proteinExistence type="predicted"/>
<comment type="caution">
    <text evidence="1">The sequence shown here is derived from an EMBL/GenBank/DDBJ whole genome shotgun (WGS) entry which is preliminary data.</text>
</comment>
<sequence length="76" mass="8748">MIEGGLRRGMAVYDPETDMIAMVTSVDRSRVWLSRPGGREWEVQAPSRLRPADAHERRTLRALVLHHEQQRRGTTP</sequence>
<evidence type="ECO:0000313" key="2">
    <source>
        <dbReference type="Proteomes" id="UP001499895"/>
    </source>
</evidence>
<keyword evidence="2" id="KW-1185">Reference proteome</keyword>
<name>A0ABN0ZQW4_9ACTN</name>
<organism evidence="1 2">
    <name type="scientific">Streptomyces stramineus</name>
    <dbReference type="NCBI Taxonomy" id="173861"/>
    <lineage>
        <taxon>Bacteria</taxon>
        <taxon>Bacillati</taxon>
        <taxon>Actinomycetota</taxon>
        <taxon>Actinomycetes</taxon>
        <taxon>Kitasatosporales</taxon>
        <taxon>Streptomycetaceae</taxon>
        <taxon>Streptomyces</taxon>
    </lineage>
</organism>
<dbReference type="Proteomes" id="UP001499895">
    <property type="component" value="Unassembled WGS sequence"/>
</dbReference>
<evidence type="ECO:0000313" key="1">
    <source>
        <dbReference type="EMBL" id="GAA0456041.1"/>
    </source>
</evidence>
<reference evidence="1 2" key="1">
    <citation type="journal article" date="2019" name="Int. J. Syst. Evol. Microbiol.">
        <title>The Global Catalogue of Microorganisms (GCM) 10K type strain sequencing project: providing services to taxonomists for standard genome sequencing and annotation.</title>
        <authorList>
            <consortium name="The Broad Institute Genomics Platform"/>
            <consortium name="The Broad Institute Genome Sequencing Center for Infectious Disease"/>
            <person name="Wu L."/>
            <person name="Ma J."/>
        </authorList>
    </citation>
    <scope>NUCLEOTIDE SEQUENCE [LARGE SCALE GENOMIC DNA]</scope>
    <source>
        <strain evidence="1 2">JCM 10649</strain>
    </source>
</reference>
<gene>
    <name evidence="1" type="ORF">GCM10009544_18470</name>
</gene>
<dbReference type="RefSeq" id="WP_344088539.1">
    <property type="nucleotide sequence ID" value="NZ_BAAAHB010000013.1"/>
</dbReference>
<dbReference type="EMBL" id="BAAAHB010000013">
    <property type="protein sequence ID" value="GAA0456041.1"/>
    <property type="molecule type" value="Genomic_DNA"/>
</dbReference>
<accession>A0ABN0ZQW4</accession>
<protein>
    <submittedName>
        <fullName evidence="1">Uncharacterized protein</fullName>
    </submittedName>
</protein>